<reference evidence="8 9" key="1">
    <citation type="submission" date="2021-01" db="EMBL/GenBank/DDBJ databases">
        <title>Genomic Encyclopedia of Type Strains, Phase IV (KMG-IV): sequencing the most valuable type-strain genomes for metagenomic binning, comparative biology and taxonomic classification.</title>
        <authorList>
            <person name="Goeker M."/>
        </authorList>
    </citation>
    <scope>NUCLEOTIDE SEQUENCE [LARGE SCALE GENOMIC DNA]</scope>
    <source>
        <strain evidence="8 9">DSM 24834</strain>
    </source>
</reference>
<evidence type="ECO:0000259" key="7">
    <source>
        <dbReference type="Pfam" id="PF13193"/>
    </source>
</evidence>
<dbReference type="Gene3D" id="3.40.50.12780">
    <property type="entry name" value="N-terminal domain of ligase-like"/>
    <property type="match status" value="1"/>
</dbReference>
<accession>A0ABS2NKH4</accession>
<name>A0ABS2NKH4_9BACI</name>
<dbReference type="CDD" id="cd05912">
    <property type="entry name" value="OSB_CoA_lg"/>
    <property type="match status" value="1"/>
</dbReference>
<feature type="domain" description="AMP-dependent synthetase/ligase" evidence="6">
    <location>
        <begin position="15"/>
        <end position="357"/>
    </location>
</feature>
<comment type="pathway">
    <text evidence="5">Quinol/quinone metabolism; menaquinone biosynthesis.</text>
</comment>
<evidence type="ECO:0000313" key="9">
    <source>
        <dbReference type="Proteomes" id="UP001646157"/>
    </source>
</evidence>
<dbReference type="SUPFAM" id="SSF56801">
    <property type="entry name" value="Acetyl-CoA synthetase-like"/>
    <property type="match status" value="1"/>
</dbReference>
<comment type="pathway">
    <text evidence="5">Quinol/quinone metabolism; 1,4-dihydroxy-2-naphthoate biosynthesis; 1,4-dihydroxy-2-naphthoate from chorismate: step 5/7.</text>
</comment>
<dbReference type="InterPro" id="IPR025110">
    <property type="entry name" value="AMP-bd_C"/>
</dbReference>
<dbReference type="EC" id="6.2.1.26" evidence="5"/>
<evidence type="ECO:0000259" key="6">
    <source>
        <dbReference type="Pfam" id="PF00501"/>
    </source>
</evidence>
<dbReference type="InterPro" id="IPR042099">
    <property type="entry name" value="ANL_N_sf"/>
</dbReference>
<keyword evidence="4 5" id="KW-0067">ATP-binding</keyword>
<evidence type="ECO:0000256" key="4">
    <source>
        <dbReference type="ARBA" id="ARBA00022840"/>
    </source>
</evidence>
<evidence type="ECO:0000313" key="8">
    <source>
        <dbReference type="EMBL" id="MBM7588354.1"/>
    </source>
</evidence>
<dbReference type="Gene3D" id="3.30.300.30">
    <property type="match status" value="1"/>
</dbReference>
<comment type="catalytic activity">
    <reaction evidence="5">
        <text>2-succinylbenzoate + ATP + CoA = 2-succinylbenzoyl-CoA + AMP + diphosphate</text>
        <dbReference type="Rhea" id="RHEA:17009"/>
        <dbReference type="ChEBI" id="CHEBI:18325"/>
        <dbReference type="ChEBI" id="CHEBI:30616"/>
        <dbReference type="ChEBI" id="CHEBI:33019"/>
        <dbReference type="ChEBI" id="CHEBI:57287"/>
        <dbReference type="ChEBI" id="CHEBI:57364"/>
        <dbReference type="ChEBI" id="CHEBI:456215"/>
        <dbReference type="EC" id="6.2.1.26"/>
    </reaction>
</comment>
<dbReference type="Pfam" id="PF00501">
    <property type="entry name" value="AMP-binding"/>
    <property type="match status" value="1"/>
</dbReference>
<dbReference type="HAMAP" id="MF_00731">
    <property type="entry name" value="MenE"/>
    <property type="match status" value="1"/>
</dbReference>
<dbReference type="GO" id="GO:0008756">
    <property type="term" value="F:o-succinylbenzoate-CoA ligase activity"/>
    <property type="evidence" value="ECO:0007669"/>
    <property type="project" value="UniProtKB-EC"/>
</dbReference>
<protein>
    <recommendedName>
        <fullName evidence="5">2-succinylbenzoate--CoA ligase</fullName>
        <ecNumber evidence="5">6.2.1.26</ecNumber>
    </recommendedName>
    <alternativeName>
        <fullName evidence="5">o-succinylbenzoyl-CoA synthetase</fullName>
        <shortName evidence="5">OSB-CoA synthetase</shortName>
    </alternativeName>
</protein>
<dbReference type="InterPro" id="IPR020845">
    <property type="entry name" value="AMP-binding_CS"/>
</dbReference>
<feature type="domain" description="AMP-binding enzyme C-terminal" evidence="7">
    <location>
        <begin position="407"/>
        <end position="480"/>
    </location>
</feature>
<dbReference type="PANTHER" id="PTHR43201:SF5">
    <property type="entry name" value="MEDIUM-CHAIN ACYL-COA LIGASE ACSF2, MITOCHONDRIAL"/>
    <property type="match status" value="1"/>
</dbReference>
<evidence type="ECO:0000256" key="2">
    <source>
        <dbReference type="ARBA" id="ARBA00022598"/>
    </source>
</evidence>
<proteinExistence type="inferred from homology"/>
<comment type="caution">
    <text evidence="8">The sequence shown here is derived from an EMBL/GenBank/DDBJ whole genome shotgun (WGS) entry which is preliminary data.</text>
</comment>
<dbReference type="InterPro" id="IPR000873">
    <property type="entry name" value="AMP-dep_synth/lig_dom"/>
</dbReference>
<evidence type="ECO:0000256" key="1">
    <source>
        <dbReference type="ARBA" id="ARBA00022428"/>
    </source>
</evidence>
<dbReference type="InterPro" id="IPR010192">
    <property type="entry name" value="MenE"/>
</dbReference>
<comment type="similarity">
    <text evidence="5">Belongs to the ATP-dependent AMP-binding enzyme family. MenE subfamily.</text>
</comment>
<keyword evidence="9" id="KW-1185">Reference proteome</keyword>
<evidence type="ECO:0000256" key="5">
    <source>
        <dbReference type="HAMAP-Rule" id="MF_00731"/>
    </source>
</evidence>
<dbReference type="EMBL" id="JAFBDZ010000011">
    <property type="protein sequence ID" value="MBM7588354.1"/>
    <property type="molecule type" value="Genomic_DNA"/>
</dbReference>
<dbReference type="Pfam" id="PF13193">
    <property type="entry name" value="AMP-binding_C"/>
    <property type="match status" value="1"/>
</dbReference>
<dbReference type="InterPro" id="IPR045851">
    <property type="entry name" value="AMP-bd_C_sf"/>
</dbReference>
<evidence type="ECO:0000256" key="3">
    <source>
        <dbReference type="ARBA" id="ARBA00022741"/>
    </source>
</evidence>
<gene>
    <name evidence="5" type="primary">menE</name>
    <name evidence="8" type="ORF">JOC86_004952</name>
</gene>
<dbReference type="PROSITE" id="PS00455">
    <property type="entry name" value="AMP_BINDING"/>
    <property type="match status" value="1"/>
</dbReference>
<keyword evidence="2 5" id="KW-0436">Ligase</keyword>
<keyword evidence="3 5" id="KW-0547">Nucleotide-binding</keyword>
<dbReference type="NCBIfam" id="TIGR01923">
    <property type="entry name" value="menE"/>
    <property type="match status" value="1"/>
</dbReference>
<dbReference type="PANTHER" id="PTHR43201">
    <property type="entry name" value="ACYL-COA SYNTHETASE"/>
    <property type="match status" value="1"/>
</dbReference>
<organism evidence="8 9">
    <name type="scientific">Rossellomorea pakistanensis</name>
    <dbReference type="NCBI Taxonomy" id="992288"/>
    <lineage>
        <taxon>Bacteria</taxon>
        <taxon>Bacillati</taxon>
        <taxon>Bacillota</taxon>
        <taxon>Bacilli</taxon>
        <taxon>Bacillales</taxon>
        <taxon>Bacillaceae</taxon>
        <taxon>Rossellomorea</taxon>
    </lineage>
</organism>
<comment type="function">
    <text evidence="5">Converts 2-succinylbenzoate (OSB) to 2-succinylbenzoyl-CoA (OSB-CoA).</text>
</comment>
<sequence length="492" mass="56022">MTKSYIPNWLKQRVFLTPSRVALYAEDTSLSFSELYEKVIDRCNRLTSIQLQEESYVGVLINNTKEAVIILHSLQQLGITAVLLNHRLTPIEMGFQISDIGMNTILYDQEFESKMNELKNVTPRLRMISFDSIDHLPLANRFIPKERFEMDATCSIMYTSGTTGRPKGVQQTFGNHWWSAMGSVLNLGLTEKDEWLCAVPLFHISGYSILMRSVLYGMPIRLYKKFDEKKVNQDILAGSGTIMSVVSSMLHRLIDDLDSIQYPDSFRCMLLGGGPAPKPLLEECIEFNIPVYQTYGMTETASQIVTLPPEYSISKLGSAGKPLFPCEIEIWDKRKKLSPFEEGEIVVRGENVTQGYYNREEANKENFVDGWFLTGDIGFMDEEGFLFVKDRRSDLIISGGENVYPAEIEEVLLGHPLVKEAGVTGIESERWGQIPVACVVISKEIKSEELIAYSREKLAGYKVPRQIYFVDSLPRNASNKLLRRELRKWIDK</sequence>
<dbReference type="RefSeq" id="WP_205176181.1">
    <property type="nucleotide sequence ID" value="NZ_JAFBDZ010000011.1"/>
</dbReference>
<dbReference type="Proteomes" id="UP001646157">
    <property type="component" value="Unassembled WGS sequence"/>
</dbReference>
<keyword evidence="1 5" id="KW-0474">Menaquinone biosynthesis</keyword>
<dbReference type="NCBIfam" id="NF002966">
    <property type="entry name" value="PRK03640.1"/>
    <property type="match status" value="1"/>
</dbReference>